<dbReference type="Proteomes" id="UP000009374">
    <property type="component" value="Unassembled WGS sequence"/>
</dbReference>
<protein>
    <submittedName>
        <fullName evidence="1">Uncharacterized protein</fullName>
    </submittedName>
</protein>
<name>C6I092_9BACT</name>
<dbReference type="AlphaFoldDB" id="C6I092"/>
<evidence type="ECO:0000313" key="1">
    <source>
        <dbReference type="EMBL" id="EES51711.1"/>
    </source>
</evidence>
<evidence type="ECO:0000313" key="2">
    <source>
        <dbReference type="Proteomes" id="UP000009374"/>
    </source>
</evidence>
<accession>C6I092</accession>
<organism evidence="1 2">
    <name type="scientific">Leptospirillum ferrodiazotrophum</name>
    <dbReference type="NCBI Taxonomy" id="412449"/>
    <lineage>
        <taxon>Bacteria</taxon>
        <taxon>Pseudomonadati</taxon>
        <taxon>Nitrospirota</taxon>
        <taxon>Nitrospiria</taxon>
        <taxon>Nitrospirales</taxon>
        <taxon>Nitrospiraceae</taxon>
        <taxon>Leptospirillum</taxon>
    </lineage>
</organism>
<sequence>MSSDPNSGWIEWFKILGGGSIGGFIGSLIFDPLKKKLQSPPISVLFPINSRTNIQASDTAPYVVLNIVSPTEDYIVVRCIVENQSQFFTVEQCRVFLTGIKTRNSSDMDWKLTEYRESNQVAWSENQFQFEAVDIFPWTAKAFEPLRLCCGNPYTQISVNIPCHHYAFQHIFPNPLPNEKGWKFSFLVVGRNIHPTSFDFNLESSLITSQRGSSQIFHINGCSLNRDQLVSRN</sequence>
<proteinExistence type="predicted"/>
<keyword evidence="2" id="KW-1185">Reference proteome</keyword>
<gene>
    <name evidence="1" type="ORF">UBAL3_95660003</name>
</gene>
<dbReference type="EMBL" id="GG693886">
    <property type="protein sequence ID" value="EES51711.1"/>
    <property type="molecule type" value="Genomic_DNA"/>
</dbReference>
<reference evidence="1 2" key="1">
    <citation type="journal article" date="2009" name="Appl. Environ. Microbiol.">
        <title>Community genomic and proteomic analyses of chemoautotrophic iron-oxidizing "Leptospirillum rubarum" (Group II) and "Leptospirillum ferrodiazotrophum" (Group III) bacteria in acid mine drainage biofilms.</title>
        <authorList>
            <person name="Goltsman D.S."/>
            <person name="Denef V.J."/>
            <person name="Singer S.W."/>
            <person name="VerBerkmoes N.C."/>
            <person name="Lefsrud M."/>
            <person name="Mueller R.S."/>
            <person name="Dick G.J."/>
            <person name="Sun C.L."/>
            <person name="Wheeler K.E."/>
            <person name="Zemla A."/>
            <person name="Baker B.J."/>
            <person name="Hauser L."/>
            <person name="Land M."/>
            <person name="Shah M.B."/>
            <person name="Thelen M.P."/>
            <person name="Hettich R.L."/>
            <person name="Banfield J.F."/>
        </authorList>
    </citation>
    <scope>NUCLEOTIDE SEQUENCE [LARGE SCALE GENOMIC DNA]</scope>
</reference>